<feature type="domain" description="Potassium channel tetramerisation-type BTB" evidence="1">
    <location>
        <begin position="14"/>
        <end position="78"/>
    </location>
</feature>
<feature type="non-terminal residue" evidence="2">
    <location>
        <position position="936"/>
    </location>
</feature>
<gene>
    <name evidence="2" type="primary">Kctd19</name>
    <name evidence="2" type="ORF">FREMAG_R04211</name>
</gene>
<dbReference type="InterPro" id="IPR003131">
    <property type="entry name" value="T1-type_BTB"/>
</dbReference>
<keyword evidence="3" id="KW-1185">Reference proteome</keyword>
<accession>A0A850W6F2</accession>
<proteinExistence type="predicted"/>
<dbReference type="Proteomes" id="UP000632118">
    <property type="component" value="Unassembled WGS sequence"/>
</dbReference>
<dbReference type="CDD" id="cd18373">
    <property type="entry name" value="BTB1_POZ_KCTD19"/>
    <property type="match status" value="1"/>
</dbReference>
<dbReference type="AlphaFoldDB" id="A0A850W6F2"/>
<evidence type="ECO:0000313" key="3">
    <source>
        <dbReference type="Proteomes" id="UP000632118"/>
    </source>
</evidence>
<evidence type="ECO:0000313" key="2">
    <source>
        <dbReference type="EMBL" id="NWH50410.1"/>
    </source>
</evidence>
<dbReference type="OrthoDB" id="10003873at2759"/>
<dbReference type="EMBL" id="WAAD01025412">
    <property type="protein sequence ID" value="NWH50410.1"/>
    <property type="molecule type" value="Genomic_DNA"/>
</dbReference>
<dbReference type="Gene3D" id="3.30.710.10">
    <property type="entry name" value="Potassium Channel Kv1.1, Chain A"/>
    <property type="match status" value="3"/>
</dbReference>
<dbReference type="PANTHER" id="PTHR14499">
    <property type="entry name" value="POTASSIUM CHANNEL TETRAMERIZATION DOMAIN-CONTAINING"/>
    <property type="match status" value="1"/>
</dbReference>
<protein>
    <submittedName>
        <fullName evidence="2">KCD19 protein</fullName>
    </submittedName>
</protein>
<name>A0A850W6F2_FREMA</name>
<dbReference type="InterPro" id="IPR011333">
    <property type="entry name" value="SKP1/BTB/POZ_sf"/>
</dbReference>
<sequence>EPESIMEFAEEELINFNVGGWYFSIPKSKVAQFPESLLWKEASVQDQSENLRLFIDQDGFIFRHLHYYMQTSKLSFFSCAELNLLYEQALILQLTPLLQILDNWKEEKYNLHVQPTDAPVAERTPLNYWRTRKCTSKPSEIPPNSPAFTGFHERAPLGLVDTPLLDTEDEVNYCFLPLDLVAKYPVLVKDDNLLWLLENAALIECECSEFRFIVNFLRSEKMLLPDDFSNIDALEEEVLILGIPELIDAVKICRGAGGRRGAGAAGAPPPRSPLYTMALGLLANYPDSALGQLRVGSNLGRSRLHLSGDGILFQHARNWLGTCRLPLTENISEIQELCAYLDKRDTTYEPMKDALKCYLKQQMPPESRDYNADWTAEVSVCSLHQIVKVYVGSNWYETYLQTLLKYPELLSNDKKVCWITYGQSLLIHGDGQMFRHVLNFLRLGKLFLPAEFKEWPLFCQEAEEYQIPSLLEALYHSDEYRLWIQNNELHNEVYFPCRRLGIVSWNEEHEFSKDPKEVYSCTAVDSSKCCINTWSNIKDLKGKQATSGEKTKYSRMVSQVRGTKRRNTLRGYDASSDSLVNSSYYKYLVSPPRKRGMRSSLTKKVESKESASHIQKLISLVKEWDAVSSKRCDFQHVRTSDRCITESVSQCNAPEKDRGVKAPIASSPGKISFTIQGNNHITQYKVGAEAKQPEQYAFTQSLPVTPSAGTYQFSTIKTTPAVGNDAENINREQPEESFPSEGTDKTLQMKLIHLKAETRDSKQPDIVPTDRRNVGLILKVEHPPVLGSDGFCTSDEESVVYSTLPDGSQLDAPNAQALSEDIVFVSFALSHEEIFYARKCHFFLTDVILDSVRQKDPKEITAKVGTLVNRLWTRQITPREFVADLLTTEYFKGDRNVQDELLQWVEFTLPFAWKYSRCLALLIRRGFARSVSYFAL</sequence>
<dbReference type="GO" id="GO:0051260">
    <property type="term" value="P:protein homooligomerization"/>
    <property type="evidence" value="ECO:0007669"/>
    <property type="project" value="InterPro"/>
</dbReference>
<feature type="non-terminal residue" evidence="2">
    <location>
        <position position="1"/>
    </location>
</feature>
<dbReference type="SUPFAM" id="SSF54695">
    <property type="entry name" value="POZ domain"/>
    <property type="match status" value="3"/>
</dbReference>
<evidence type="ECO:0000259" key="1">
    <source>
        <dbReference type="Pfam" id="PF02214"/>
    </source>
</evidence>
<reference evidence="2" key="1">
    <citation type="submission" date="2019-09" db="EMBL/GenBank/DDBJ databases">
        <title>Bird 10,000 Genomes (B10K) Project - Family phase.</title>
        <authorList>
            <person name="Zhang G."/>
        </authorList>
    </citation>
    <scope>NUCLEOTIDE SEQUENCE</scope>
    <source>
        <strain evidence="2">B10K-DU-002-48</strain>
        <tissue evidence="2">Muscle</tissue>
    </source>
</reference>
<dbReference type="PANTHER" id="PTHR14499:SF20">
    <property type="entry name" value="BTB_POZ DOMAIN-CONTAINING PROTEIN KCTD19"/>
    <property type="match status" value="1"/>
</dbReference>
<comment type="caution">
    <text evidence="2">The sequence shown here is derived from an EMBL/GenBank/DDBJ whole genome shotgun (WGS) entry which is preliminary data.</text>
</comment>
<dbReference type="CDD" id="cd18374">
    <property type="entry name" value="BTB2_POZ_KCTD19"/>
    <property type="match status" value="1"/>
</dbReference>
<organism evidence="2 3">
    <name type="scientific">Fregata magnificens</name>
    <name type="common">Magnificent frigatebird</name>
    <dbReference type="NCBI Taxonomy" id="37042"/>
    <lineage>
        <taxon>Eukaryota</taxon>
        <taxon>Metazoa</taxon>
        <taxon>Chordata</taxon>
        <taxon>Craniata</taxon>
        <taxon>Vertebrata</taxon>
        <taxon>Euteleostomi</taxon>
        <taxon>Archelosauria</taxon>
        <taxon>Archosauria</taxon>
        <taxon>Dinosauria</taxon>
        <taxon>Saurischia</taxon>
        <taxon>Theropoda</taxon>
        <taxon>Coelurosauria</taxon>
        <taxon>Aves</taxon>
        <taxon>Neognathae</taxon>
        <taxon>Neoaves</taxon>
        <taxon>Aequornithes</taxon>
        <taxon>Suliformes</taxon>
        <taxon>Fregatidae</taxon>
        <taxon>Fregata</taxon>
    </lineage>
</organism>
<dbReference type="Pfam" id="PF02214">
    <property type="entry name" value="BTB_2"/>
    <property type="match status" value="1"/>
</dbReference>